<reference evidence="2 3" key="1">
    <citation type="journal article" date="2018" name="MBio">
        <title>Comparative Genomics Reveals the Core Gene Toolbox for the Fungus-Insect Symbiosis.</title>
        <authorList>
            <person name="Wang Y."/>
            <person name="Stata M."/>
            <person name="Wang W."/>
            <person name="Stajich J.E."/>
            <person name="White M.M."/>
            <person name="Moncalvo J.M."/>
        </authorList>
    </citation>
    <scope>NUCLEOTIDE SEQUENCE [LARGE SCALE GENOMIC DNA]</scope>
    <source>
        <strain evidence="2 3">SWE-8-4</strain>
    </source>
</reference>
<proteinExistence type="predicted"/>
<dbReference type="Gene3D" id="1.10.472.10">
    <property type="entry name" value="Cyclin-like"/>
    <property type="match status" value="1"/>
</dbReference>
<dbReference type="EMBL" id="MBFR01000042">
    <property type="protein sequence ID" value="PVU96043.1"/>
    <property type="molecule type" value="Genomic_DNA"/>
</dbReference>
<protein>
    <recommendedName>
        <fullName evidence="4">Cyclin N-terminal domain-containing protein</fullName>
    </recommendedName>
</protein>
<dbReference type="OrthoDB" id="10250320at2759"/>
<evidence type="ECO:0000256" key="1">
    <source>
        <dbReference type="SAM" id="MobiDB-lite"/>
    </source>
</evidence>
<accession>A0A2T9YUM0</accession>
<dbReference type="AlphaFoldDB" id="A0A2T9YUM0"/>
<evidence type="ECO:0000313" key="3">
    <source>
        <dbReference type="Proteomes" id="UP000245383"/>
    </source>
</evidence>
<dbReference type="STRING" id="133385.A0A2T9YUM0"/>
<comment type="caution">
    <text evidence="2">The sequence shown here is derived from an EMBL/GenBank/DDBJ whole genome shotgun (WGS) entry which is preliminary data.</text>
</comment>
<evidence type="ECO:0000313" key="2">
    <source>
        <dbReference type="EMBL" id="PVU96043.1"/>
    </source>
</evidence>
<feature type="compositionally biased region" description="Low complexity" evidence="1">
    <location>
        <begin position="385"/>
        <end position="400"/>
    </location>
</feature>
<evidence type="ECO:0008006" key="4">
    <source>
        <dbReference type="Google" id="ProtNLM"/>
    </source>
</evidence>
<feature type="compositionally biased region" description="Basic and acidic residues" evidence="1">
    <location>
        <begin position="368"/>
        <end position="381"/>
    </location>
</feature>
<gene>
    <name evidence="2" type="ORF">BB561_001443</name>
</gene>
<keyword evidence="3" id="KW-1185">Reference proteome</keyword>
<dbReference type="Proteomes" id="UP000245383">
    <property type="component" value="Unassembled WGS sequence"/>
</dbReference>
<organism evidence="2 3">
    <name type="scientific">Smittium simulii</name>
    <dbReference type="NCBI Taxonomy" id="133385"/>
    <lineage>
        <taxon>Eukaryota</taxon>
        <taxon>Fungi</taxon>
        <taxon>Fungi incertae sedis</taxon>
        <taxon>Zoopagomycota</taxon>
        <taxon>Kickxellomycotina</taxon>
        <taxon>Harpellomycetes</taxon>
        <taxon>Harpellales</taxon>
        <taxon>Legeriomycetaceae</taxon>
        <taxon>Smittium</taxon>
    </lineage>
</organism>
<feature type="compositionally biased region" description="Polar residues" evidence="1">
    <location>
        <begin position="352"/>
        <end position="367"/>
    </location>
</feature>
<feature type="region of interest" description="Disordered" evidence="1">
    <location>
        <begin position="352"/>
        <end position="400"/>
    </location>
</feature>
<sequence length="400" mass="45576">MQVSMGLFSLKEVNRMELEFMHYLKYELYIGFGEWNQWIATLEAKLVASWRAQSIDRYFYKNSIFLSSECCEPQAFLSVLNLSWGKTGRLLADALETSVNKNYQPLQPLQAPQNFETVTTGYNVYENYKRNQMIQQKDYSQKALETSASFYSNLSSLGITLGNRNKDKMSNYIDSNSESKQINNDDYVIKKTDKVSNYLDIDNNFSHGLDIDLGTRFSVKDIPSANDFDLKFLLSENDTSRLDLSSDKIKVSNNMVSIPLHYPKYCIKSNIKLCKPELKPSEFESGNAKYIDFKGIPTNKISTTTAQKNPRFVRGNFSSLALSSLPNLRSQQNKFLQSNNMNYYSTKYNIPETRTPSLQSSTGSSTHCLDDASRYLNDRDSSNNSDPISFLSSPISSIKS</sequence>
<name>A0A2T9YUM0_9FUNG</name>